<evidence type="ECO:0000313" key="2">
    <source>
        <dbReference type="EMBL" id="CDZ76387.1"/>
    </source>
</evidence>
<evidence type="ECO:0000313" key="3">
    <source>
        <dbReference type="Proteomes" id="UP000044071"/>
    </source>
</evidence>
<dbReference type="eggNOG" id="ENOG5030SZH">
    <property type="taxonomic scope" value="Bacteria"/>
</dbReference>
<reference evidence="2 3" key="1">
    <citation type="submission" date="2014-06" db="EMBL/GenBank/DDBJ databases">
        <authorList>
            <person name="Urmite Genomes Urmite Genomes"/>
        </authorList>
    </citation>
    <scope>NUCLEOTIDE SEQUENCE [LARGE SCALE GENOMIC DNA]</scope>
</reference>
<evidence type="ECO:0000256" key="1">
    <source>
        <dbReference type="SAM" id="Coils"/>
    </source>
</evidence>
<name>A0A078KTV4_9GAMM</name>
<proteinExistence type="predicted"/>
<protein>
    <submittedName>
        <fullName evidence="2">Uncharacterized protein</fullName>
    </submittedName>
</protein>
<keyword evidence="1" id="KW-0175">Coiled coil</keyword>
<dbReference type="OrthoDB" id="5645832at2"/>
<dbReference type="RefSeq" id="WP_043872926.1">
    <property type="nucleotide sequence ID" value="NZ_CCVW01000001.1"/>
</dbReference>
<gene>
    <name evidence="2" type="ORF">BN59_00656</name>
</gene>
<accession>A0A078KTV4</accession>
<dbReference type="EMBL" id="CCSB01000001">
    <property type="protein sequence ID" value="CDZ76387.1"/>
    <property type="molecule type" value="Genomic_DNA"/>
</dbReference>
<keyword evidence="3" id="KW-1185">Reference proteome</keyword>
<dbReference type="AlphaFoldDB" id="A0A078KTV4"/>
<organism evidence="2 3">
    <name type="scientific">Legionella massiliensis</name>
    <dbReference type="NCBI Taxonomy" id="1034943"/>
    <lineage>
        <taxon>Bacteria</taxon>
        <taxon>Pseudomonadati</taxon>
        <taxon>Pseudomonadota</taxon>
        <taxon>Gammaproteobacteria</taxon>
        <taxon>Legionellales</taxon>
        <taxon>Legionellaceae</taxon>
        <taxon>Legionella</taxon>
    </lineage>
</organism>
<feature type="coiled-coil region" evidence="1">
    <location>
        <begin position="64"/>
        <end position="91"/>
    </location>
</feature>
<dbReference type="Proteomes" id="UP000044071">
    <property type="component" value="Unassembled WGS sequence"/>
</dbReference>
<sequence length="565" mass="63926">MKNLSYEDRVKLVKLMHKTYEESHSIEELISLRNEGLLIICENPEQIQNWISKGTANLHEHREFNKLISELNDYQMKLKKAEEKILSAGSKLNSDFSGAELDAKEAIRLASGNPKKYDEDEMAVNSYFASSEAADINNRKKAGEKVEHPKEILAKQQFIKESKNVVNTLANSLMVRSPAFRAARIDFIKKSLEDPQYNAKFVDRNGQMQFRTIRPDGDYGKPEVTFKEGLAPQFVSIWAFQSGVISKPYVNDIYANSGEKVGWSGGITSTSANLKFCAAYDFAASYGMQEGLIYIYACDEAASIARHITFGVGYDGKVDQSMGIDRSNAEAAMEYMLPYLSPERIIGAREVHKDGSLGEFFPNPNVKESAYGDVEYLKLMLCESVDEIKLIEFLERRSVEIIHNSKNASYVNQMVSLFTNLPPNRQAVVLKIAQASLVALNQQLAMSFDQNLEIDDPNKWEMLNNLKFADDLSQPLEILPETIVNMLSPTKKDELKEHLETETSIQVQSHFIYEFEKDKRTDKNIPATQKINYPAPRFFKQEKPVTPVTEDDLAEISKIAPQSSK</sequence>